<proteinExistence type="predicted"/>
<evidence type="ECO:0000313" key="2">
    <source>
        <dbReference type="EMBL" id="RRT81540.1"/>
    </source>
</evidence>
<protein>
    <submittedName>
        <fullName evidence="2">Uncharacterized protein</fullName>
    </submittedName>
</protein>
<dbReference type="Proteomes" id="UP000287651">
    <property type="component" value="Unassembled WGS sequence"/>
</dbReference>
<evidence type="ECO:0000313" key="3">
    <source>
        <dbReference type="Proteomes" id="UP000287651"/>
    </source>
</evidence>
<sequence>MVAVYQSTVAGALRLRPSSSFSSSSPPPQHSKMEKDKSLVWDCGSSLYDSFELKCFMQQLDSAIASRTMSMPHLSRSSHPSPPQARKKPSKLFRSLHRLLRSVLHVPSMLKVQVRSHEHKDRTPHQKPGRLASIPETSEKEAAASPEIRASVRKTMSARFTRATAPPPPALS</sequence>
<reference evidence="2 3" key="1">
    <citation type="journal article" date="2014" name="Agronomy (Basel)">
        <title>A Draft Genome Sequence for Ensete ventricosum, the Drought-Tolerant Tree Against Hunger.</title>
        <authorList>
            <person name="Harrison J."/>
            <person name="Moore K.A."/>
            <person name="Paszkiewicz K."/>
            <person name="Jones T."/>
            <person name="Grant M."/>
            <person name="Ambacheew D."/>
            <person name="Muzemil S."/>
            <person name="Studholme D.J."/>
        </authorList>
    </citation>
    <scope>NUCLEOTIDE SEQUENCE [LARGE SCALE GENOMIC DNA]</scope>
</reference>
<dbReference type="AlphaFoldDB" id="A0A427AZ73"/>
<accession>A0A427AZ73</accession>
<feature type="region of interest" description="Disordered" evidence="1">
    <location>
        <begin position="69"/>
        <end position="90"/>
    </location>
</feature>
<evidence type="ECO:0000256" key="1">
    <source>
        <dbReference type="SAM" id="MobiDB-lite"/>
    </source>
</evidence>
<dbReference type="PANTHER" id="PTHR33978:SF4">
    <property type="entry name" value="SERINE_THREONINE-KINASE"/>
    <property type="match status" value="1"/>
</dbReference>
<organism evidence="2 3">
    <name type="scientific">Ensete ventricosum</name>
    <name type="common">Abyssinian banana</name>
    <name type="synonym">Musa ensete</name>
    <dbReference type="NCBI Taxonomy" id="4639"/>
    <lineage>
        <taxon>Eukaryota</taxon>
        <taxon>Viridiplantae</taxon>
        <taxon>Streptophyta</taxon>
        <taxon>Embryophyta</taxon>
        <taxon>Tracheophyta</taxon>
        <taxon>Spermatophyta</taxon>
        <taxon>Magnoliopsida</taxon>
        <taxon>Liliopsida</taxon>
        <taxon>Zingiberales</taxon>
        <taxon>Musaceae</taxon>
        <taxon>Ensete</taxon>
    </lineage>
</organism>
<dbReference type="EMBL" id="AMZH03000888">
    <property type="protein sequence ID" value="RRT81540.1"/>
    <property type="molecule type" value="Genomic_DNA"/>
</dbReference>
<gene>
    <name evidence="2" type="ORF">B296_00001550</name>
</gene>
<feature type="compositionally biased region" description="Basic and acidic residues" evidence="1">
    <location>
        <begin position="115"/>
        <end position="124"/>
    </location>
</feature>
<name>A0A427AZ73_ENSVE</name>
<comment type="caution">
    <text evidence="2">The sequence shown here is derived from an EMBL/GenBank/DDBJ whole genome shotgun (WGS) entry which is preliminary data.</text>
</comment>
<feature type="region of interest" description="Disordered" evidence="1">
    <location>
        <begin position="17"/>
        <end position="36"/>
    </location>
</feature>
<dbReference type="PANTHER" id="PTHR33978">
    <property type="entry name" value="SERINE/THREONINE-KINASE"/>
    <property type="match status" value="1"/>
</dbReference>
<feature type="compositionally biased region" description="Low complexity" evidence="1">
    <location>
        <begin position="69"/>
        <end position="79"/>
    </location>
</feature>
<feature type="region of interest" description="Disordered" evidence="1">
    <location>
        <begin position="114"/>
        <end position="172"/>
    </location>
</feature>